<gene>
    <name evidence="1" type="ORF">ETD86_51540</name>
</gene>
<keyword evidence="2" id="KW-1185">Reference proteome</keyword>
<dbReference type="InterPro" id="IPR011042">
    <property type="entry name" value="6-blade_b-propeller_TolB-like"/>
</dbReference>
<sequence>MEETDGDPIKLASYTVDRGKRLYVRKHATDTFSADSRYFEYALDSQTNLALGTDADYSTDLFATVSIVDHVTGAKRTVKVSRKPVFPTTPRWSPDGRHGLVTLYKDVNGNAVEYGYGIIDVAAEQGRAYEIKETGAGEWRFFWDAGSRAVGTWVGGRMTFYDLNGKLLRTLPNVGSPVWVEGDDISPSGTRFLAHCTPEGTALCARTTSGDDPQPITIPFTSNRLIGWWDDDHLAVWRTKGAGHEAVVIDMSGQVTRVLATAPVKAEFDRMGFRFTRTAS</sequence>
<dbReference type="EMBL" id="VCKY01000377">
    <property type="protein sequence ID" value="TMR07566.1"/>
    <property type="molecule type" value="Genomic_DNA"/>
</dbReference>
<dbReference type="Gene3D" id="2.120.10.30">
    <property type="entry name" value="TolB, C-terminal domain"/>
    <property type="match status" value="1"/>
</dbReference>
<organism evidence="1 2">
    <name type="scientific">Nonomuraea turkmeniaca</name>
    <dbReference type="NCBI Taxonomy" id="103838"/>
    <lineage>
        <taxon>Bacteria</taxon>
        <taxon>Bacillati</taxon>
        <taxon>Actinomycetota</taxon>
        <taxon>Actinomycetes</taxon>
        <taxon>Streptosporangiales</taxon>
        <taxon>Streptosporangiaceae</taxon>
        <taxon>Nonomuraea</taxon>
    </lineage>
</organism>
<evidence type="ECO:0000313" key="2">
    <source>
        <dbReference type="Proteomes" id="UP000309128"/>
    </source>
</evidence>
<name>A0A5S4EVX2_9ACTN</name>
<evidence type="ECO:0008006" key="3">
    <source>
        <dbReference type="Google" id="ProtNLM"/>
    </source>
</evidence>
<evidence type="ECO:0000313" key="1">
    <source>
        <dbReference type="EMBL" id="TMR07566.1"/>
    </source>
</evidence>
<proteinExistence type="predicted"/>
<dbReference type="AlphaFoldDB" id="A0A5S4EVX2"/>
<reference evidence="1 2" key="1">
    <citation type="submission" date="2019-05" db="EMBL/GenBank/DDBJ databases">
        <title>Draft genome sequence of Nonomuraea turkmeniaca DSM 43926.</title>
        <authorList>
            <person name="Saricaoglu S."/>
            <person name="Isik K."/>
        </authorList>
    </citation>
    <scope>NUCLEOTIDE SEQUENCE [LARGE SCALE GENOMIC DNA]</scope>
    <source>
        <strain evidence="1 2">DSM 43926</strain>
    </source>
</reference>
<protein>
    <recommendedName>
        <fullName evidence="3">WD40 repeat domain-containing protein</fullName>
    </recommendedName>
</protein>
<dbReference type="SUPFAM" id="SSF82171">
    <property type="entry name" value="DPP6 N-terminal domain-like"/>
    <property type="match status" value="1"/>
</dbReference>
<accession>A0A5S4EVX2</accession>
<comment type="caution">
    <text evidence="1">The sequence shown here is derived from an EMBL/GenBank/DDBJ whole genome shotgun (WGS) entry which is preliminary data.</text>
</comment>
<dbReference type="Proteomes" id="UP000309128">
    <property type="component" value="Unassembled WGS sequence"/>
</dbReference>
<dbReference type="OrthoDB" id="3915799at2"/>